<reference evidence="2" key="1">
    <citation type="journal article" date="2021" name="PeerJ">
        <title>Extensive microbial diversity within the chicken gut microbiome revealed by metagenomics and culture.</title>
        <authorList>
            <person name="Gilroy R."/>
            <person name="Ravi A."/>
            <person name="Getino M."/>
            <person name="Pursley I."/>
            <person name="Horton D.L."/>
            <person name="Alikhan N.F."/>
            <person name="Baker D."/>
            <person name="Gharbi K."/>
            <person name="Hall N."/>
            <person name="Watson M."/>
            <person name="Adriaenssens E.M."/>
            <person name="Foster-Nyarko E."/>
            <person name="Jarju S."/>
            <person name="Secka A."/>
            <person name="Antonio M."/>
            <person name="Oren A."/>
            <person name="Chaudhuri R.R."/>
            <person name="La Ragione R."/>
            <person name="Hildebrand F."/>
            <person name="Pallen M.J."/>
        </authorList>
    </citation>
    <scope>NUCLEOTIDE SEQUENCE</scope>
    <source>
        <strain evidence="2">6966</strain>
    </source>
</reference>
<feature type="domain" description="F5/8 type C" evidence="1">
    <location>
        <begin position="193"/>
        <end position="344"/>
    </location>
</feature>
<dbReference type="SUPFAM" id="SSF49785">
    <property type="entry name" value="Galactose-binding domain-like"/>
    <property type="match status" value="1"/>
</dbReference>
<organism evidence="2 3">
    <name type="scientific">Butyricimonas virosa</name>
    <dbReference type="NCBI Taxonomy" id="544645"/>
    <lineage>
        <taxon>Bacteria</taxon>
        <taxon>Pseudomonadati</taxon>
        <taxon>Bacteroidota</taxon>
        <taxon>Bacteroidia</taxon>
        <taxon>Bacteroidales</taxon>
        <taxon>Odoribacteraceae</taxon>
        <taxon>Butyricimonas</taxon>
    </lineage>
</organism>
<sequence length="346" mass="39791">YTGTDNKPHEQGVWIPNPFWPGEFGYMLAPTFYTVEGVNTEEPIYITRVGKVEACPDTIYFDPIVLSNERNITSDFKMAIQRRYGFTDQTDVQKVDFDHFIDTVRCLEFDYDISSFEDILYCSKLEKIVLGKNRYLDPTKSSAADASILYDATRSVNVLNAANKLLGLKVERYNNHYDFKKTLAYVESKGNPILPDDLEYIPESEIDKITCSVQDIVEHDSHLEALLDNDPATFWYPFEASSVRTYEIVISFKSQQFVRGFKVKQVEDEKVQHYFPNQIRIQVSNDQVIWKSVTHTLEHPLGRGVGEVTLLPMAEPAEVKYVKITLSDQAYVNLFSLRLADIVPYK</sequence>
<dbReference type="EMBL" id="DYVS01000076">
    <property type="protein sequence ID" value="HJF69970.1"/>
    <property type="molecule type" value="Genomic_DNA"/>
</dbReference>
<reference evidence="2" key="2">
    <citation type="submission" date="2021-09" db="EMBL/GenBank/DDBJ databases">
        <authorList>
            <person name="Gilroy R."/>
        </authorList>
    </citation>
    <scope>NUCLEOTIDE SEQUENCE</scope>
    <source>
        <strain evidence="2">6966</strain>
    </source>
</reference>
<accession>A0A921H560</accession>
<evidence type="ECO:0000313" key="2">
    <source>
        <dbReference type="EMBL" id="HJF69970.1"/>
    </source>
</evidence>
<proteinExistence type="predicted"/>
<dbReference type="Proteomes" id="UP000742098">
    <property type="component" value="Unassembled WGS sequence"/>
</dbReference>
<dbReference type="Gene3D" id="2.60.120.260">
    <property type="entry name" value="Galactose-binding domain-like"/>
    <property type="match status" value="1"/>
</dbReference>
<dbReference type="InterPro" id="IPR000421">
    <property type="entry name" value="FA58C"/>
</dbReference>
<evidence type="ECO:0000259" key="1">
    <source>
        <dbReference type="PROSITE" id="PS50022"/>
    </source>
</evidence>
<dbReference type="InterPro" id="IPR008979">
    <property type="entry name" value="Galactose-bd-like_sf"/>
</dbReference>
<evidence type="ECO:0000313" key="3">
    <source>
        <dbReference type="Proteomes" id="UP000742098"/>
    </source>
</evidence>
<protein>
    <submittedName>
        <fullName evidence="2">Discoidin domain-containing protein</fullName>
    </submittedName>
</protein>
<comment type="caution">
    <text evidence="2">The sequence shown here is derived from an EMBL/GenBank/DDBJ whole genome shotgun (WGS) entry which is preliminary data.</text>
</comment>
<name>A0A921H560_9BACT</name>
<dbReference type="Pfam" id="PF00754">
    <property type="entry name" value="F5_F8_type_C"/>
    <property type="match status" value="1"/>
</dbReference>
<feature type="non-terminal residue" evidence="2">
    <location>
        <position position="1"/>
    </location>
</feature>
<gene>
    <name evidence="2" type="ORF">K8V05_04360</name>
</gene>
<dbReference type="AlphaFoldDB" id="A0A921H560"/>
<dbReference type="PROSITE" id="PS50022">
    <property type="entry name" value="FA58C_3"/>
    <property type="match status" value="1"/>
</dbReference>